<feature type="transmembrane region" description="Helical" evidence="1">
    <location>
        <begin position="6"/>
        <end position="26"/>
    </location>
</feature>
<keyword evidence="1" id="KW-1133">Transmembrane helix</keyword>
<gene>
    <name evidence="2" type="primary">MPZL3</name>
</gene>
<keyword evidence="1" id="KW-0472">Membrane</keyword>
<accession>A0A667I1D4</accession>
<sequence>MQQSGAGGGRGCALLPLLGVLLFQALTRRRRTTAWRGFVFVAPSAWIQTMKRHIDERLHDVRRVT</sequence>
<evidence type="ECO:0000313" key="2">
    <source>
        <dbReference type="Ensembl" id="ENSLCNP00005026539.1"/>
    </source>
</evidence>
<protein>
    <submittedName>
        <fullName evidence="2">Myelin protein zero like 3</fullName>
    </submittedName>
</protein>
<evidence type="ECO:0000256" key="1">
    <source>
        <dbReference type="SAM" id="Phobius"/>
    </source>
</evidence>
<reference evidence="2" key="1">
    <citation type="submission" date="2025-08" db="UniProtKB">
        <authorList>
            <consortium name="Ensembl"/>
        </authorList>
    </citation>
    <scope>IDENTIFICATION</scope>
</reference>
<keyword evidence="1" id="KW-0812">Transmembrane</keyword>
<name>A0A667I1D4_LYNCA</name>
<reference evidence="2" key="2">
    <citation type="submission" date="2025-09" db="UniProtKB">
        <authorList>
            <consortium name="Ensembl"/>
        </authorList>
    </citation>
    <scope>IDENTIFICATION</scope>
</reference>
<dbReference type="Proteomes" id="UP000472241">
    <property type="component" value="Unplaced"/>
</dbReference>
<dbReference type="AlphaFoldDB" id="A0A667I1D4"/>
<evidence type="ECO:0000313" key="3">
    <source>
        <dbReference type="Proteomes" id="UP000472241"/>
    </source>
</evidence>
<organism evidence="2 3">
    <name type="scientific">Lynx canadensis</name>
    <name type="common">Canada lynx</name>
    <name type="synonym">Felis canadensis</name>
    <dbReference type="NCBI Taxonomy" id="61383"/>
    <lineage>
        <taxon>Eukaryota</taxon>
        <taxon>Metazoa</taxon>
        <taxon>Chordata</taxon>
        <taxon>Craniata</taxon>
        <taxon>Vertebrata</taxon>
        <taxon>Euteleostomi</taxon>
        <taxon>Mammalia</taxon>
        <taxon>Eutheria</taxon>
        <taxon>Laurasiatheria</taxon>
        <taxon>Carnivora</taxon>
        <taxon>Feliformia</taxon>
        <taxon>Felidae</taxon>
        <taxon>Felinae</taxon>
        <taxon>Lynx</taxon>
    </lineage>
</organism>
<keyword evidence="3" id="KW-1185">Reference proteome</keyword>
<dbReference type="Ensembl" id="ENSLCNT00005029650.1">
    <property type="protein sequence ID" value="ENSLCNP00005026539.1"/>
    <property type="gene ID" value="ENSLCNG00005017255.1"/>
</dbReference>
<proteinExistence type="predicted"/>